<accession>A0ABR6CUH0</accession>
<gene>
    <name evidence="2" type="ORF">HNP81_003965</name>
</gene>
<sequence length="106" mass="11600">MSDSIKGVFKGVKNEIINFAFAALRSGATNVGKELVNVTSDENRDEKQPSSLEFRTFTNALKTGIIGTGQELMEIGRERIMESSPQAQNSEISEESTGTKKSVEEK</sequence>
<evidence type="ECO:0000313" key="3">
    <source>
        <dbReference type="Proteomes" id="UP000626697"/>
    </source>
</evidence>
<dbReference type="EMBL" id="JACJHX010000016">
    <property type="protein sequence ID" value="MBA9028645.1"/>
    <property type="molecule type" value="Genomic_DNA"/>
</dbReference>
<protein>
    <submittedName>
        <fullName evidence="2">Uncharacterized protein</fullName>
    </submittedName>
</protein>
<feature type="compositionally biased region" description="Polar residues" evidence="1">
    <location>
        <begin position="83"/>
        <end position="96"/>
    </location>
</feature>
<feature type="region of interest" description="Disordered" evidence="1">
    <location>
        <begin position="78"/>
        <end position="106"/>
    </location>
</feature>
<keyword evidence="3" id="KW-1185">Reference proteome</keyword>
<proteinExistence type="predicted"/>
<feature type="compositionally biased region" description="Basic and acidic residues" evidence="1">
    <location>
        <begin position="97"/>
        <end position="106"/>
    </location>
</feature>
<comment type="caution">
    <text evidence="2">The sequence shown here is derived from an EMBL/GenBank/DDBJ whole genome shotgun (WGS) entry which is preliminary data.</text>
</comment>
<reference evidence="2 3" key="1">
    <citation type="submission" date="2020-08" db="EMBL/GenBank/DDBJ databases">
        <title>Genomic Encyclopedia of Type Strains, Phase IV (KMG-IV): sequencing the most valuable type-strain genomes for metagenomic binning, comparative biology and taxonomic classification.</title>
        <authorList>
            <person name="Goeker M."/>
        </authorList>
    </citation>
    <scope>NUCLEOTIDE SEQUENCE [LARGE SCALE GENOMIC DNA]</scope>
    <source>
        <strain evidence="2 3">DSM 105481</strain>
    </source>
</reference>
<evidence type="ECO:0000256" key="1">
    <source>
        <dbReference type="SAM" id="MobiDB-lite"/>
    </source>
</evidence>
<dbReference type="RefSeq" id="WP_028394120.1">
    <property type="nucleotide sequence ID" value="NZ_JACJHX010000016.1"/>
</dbReference>
<organism evidence="2 3">
    <name type="scientific">Peribacillus huizhouensis</name>
    <dbReference type="NCBI Taxonomy" id="1501239"/>
    <lineage>
        <taxon>Bacteria</taxon>
        <taxon>Bacillati</taxon>
        <taxon>Bacillota</taxon>
        <taxon>Bacilli</taxon>
        <taxon>Bacillales</taxon>
        <taxon>Bacillaceae</taxon>
        <taxon>Peribacillus</taxon>
    </lineage>
</organism>
<evidence type="ECO:0000313" key="2">
    <source>
        <dbReference type="EMBL" id="MBA9028645.1"/>
    </source>
</evidence>
<name>A0ABR6CUH0_9BACI</name>
<dbReference type="Proteomes" id="UP000626697">
    <property type="component" value="Unassembled WGS sequence"/>
</dbReference>